<dbReference type="Proteomes" id="UP000823773">
    <property type="component" value="Unassembled WGS sequence"/>
</dbReference>
<proteinExistence type="predicted"/>
<reference evidence="1" key="1">
    <citation type="submission" date="2021-03" db="EMBL/GenBank/DDBJ databases">
        <title>Genomic Encyclopedia of Type Strains, Phase IV (KMG-IV): sequencing the most valuable type-strain genomes for metagenomic binning, comparative biology and taxonomic classification.</title>
        <authorList>
            <person name="Goeker M."/>
        </authorList>
    </citation>
    <scope>NUCLEOTIDE SEQUENCE</scope>
    <source>
        <strain evidence="1">DSM 18131</strain>
    </source>
</reference>
<comment type="caution">
    <text evidence="1">The sequence shown here is derived from an EMBL/GenBank/DDBJ whole genome shotgun (WGS) entry which is preliminary data.</text>
</comment>
<keyword evidence="2" id="KW-1185">Reference proteome</keyword>
<evidence type="ECO:0000313" key="2">
    <source>
        <dbReference type="Proteomes" id="UP000823773"/>
    </source>
</evidence>
<dbReference type="EMBL" id="JAGGJR010000002">
    <property type="protein sequence ID" value="MBP1872206.1"/>
    <property type="molecule type" value="Genomic_DNA"/>
</dbReference>
<accession>A0ACC5STI7</accession>
<protein>
    <submittedName>
        <fullName evidence="1">Outer membrane autotransporter protein</fullName>
    </submittedName>
</protein>
<organism evidence="1 2">
    <name type="scientific">Ensifer adhaerens</name>
    <name type="common">Sinorhizobium morelense</name>
    <dbReference type="NCBI Taxonomy" id="106592"/>
    <lineage>
        <taxon>Bacteria</taxon>
        <taxon>Pseudomonadati</taxon>
        <taxon>Pseudomonadota</taxon>
        <taxon>Alphaproteobacteria</taxon>
        <taxon>Hyphomicrobiales</taxon>
        <taxon>Rhizobiaceae</taxon>
        <taxon>Sinorhizobium/Ensifer group</taxon>
        <taxon>Ensifer</taxon>
    </lineage>
</organism>
<sequence length="1658" mass="159069">MSSTALWLFAASGIALGMVAAAPLAQAAGKGGNGGSSGGAGGSVDGNLQGTPGSNAVSNGNGGGGGGPGADGGAGSQIGGGVAGNGGAGGTGGSPNGASGGNGSGSGIIYGGGGGGGGGAHGSVGIAAGRGGDGGASSNGDGGGGGAGGYGRIVASGGTESIAGPAVSGGQGGNGGAGGAASGAIGIGGSGGDGGDGAALVGGGTLTVNTNVTGGNGGNAGAGGGTKRNGDGGHGISGLNGGTVIVNGSVTGGVAGGSGTGGVHGAGIFGRNLDVTLGASGSIIGGNGGTANAMTFDGGANTFRFSTANPGLSGNIAITNSGSLTLDQTGNSRINNVITGDGSLIKSGSGTLTLTGMNTYTGATSIAAGGTLALSGQGRINASSGLTADGTFDVSAAASAQVKSLAGSGQVVLGSQYLIIHNATGTFSGAINGTGGVNVMAGTQVLTGANTFTGGAGTNTGATLQIGAGGTGGSVVSNINNGGALIFNRSDNLTYAGEITGNGTFSQIGTGTLTLTATSSTRGPVTIGSGSTLQLGNGGTTGWIGGTNNFVGSITNNGALIYNRSNNVSYAGKISGNGSLSQAGTGKLTLTGDSSLFAGATSVTSGTTYVNGQLGGNVNVGSGGTLGGSGRIGGNVIVDGTLSAGNSPGTITIGGDLTLNGGSTSVFELNTPGLAGSAGGNDLLKVGGNLTLGGALNAQVASAGYYRLFEYDGSLSGSFATTAATSTAPSFTVASHQVQTGIAKQVNLSVLGTGQTMHFWDGADTTGNGTVNGGTGTWTSAGTNWTGAPLRADINGSFGGSVGVFAGASGGVVNVVGTQSFDTLQFSPTNNGSGYTINGGALAFNPASGTAATINVGNGVATTIGTVLQNGGTGSGLNKVGNGTLTLTGMNTYTGATSIAAGGTLALSGQGRINASSGLTANGTFDVSAAASAQIKSLTGSGQVVLGSKTLLINNATGTFSGAINGTGGISVNAGTQVLTGANGFTGGAGIAQGATLQVGDGGTGGSLASNVTNYGALVFNSSANTTYAGSISGPGSFSQVGSGTLTLTATSSSRGPVTIGTGSTLQLGNGGTTGWIGGTGNFAGSITNNGTLIYNRSNDVSYAGTFTGTGALTQTGTGKLTLTGVNTFTGDTAVTSGTLVVNGSSVNSRLTTIHRGARLGGTGTIGNTTILSGGVHAPGNSIGTQTIAGNYTNNGVLQIEGTPLITDKLIVTGNVDISGATLDLLLSPNTAASWNPVNGPFILIDKQSSGAISGTFASIVDNLVFLDPTVDYIGGDGNDLSLKLTRNDMSFASTGRTRNQIATAGGIDGLGMANPVFNAIAFAATPEAARAAFDLLSGEVHSSFQSILIEDSRFLRDAANDRLRSVLGAVGAKQSAGNGTEADMGELAIWSQGFGSWGRWDGDGNAAKADRSIGGFFVGADTQVDEWTVGALAGYSRSSMDVDARFSSATSDNYHLGLYAGGQWGDASLRTGAAYSWHDIETSRSISFPGFSDRLDANYDAGTGQVFGEFAYAVKTGAVDLEPFANLAYVHLNRDGFAERGGAAALVGKDASQDTTFTTLGLRAATSFDLGGVLATARGTVGWKHAFGDTLPLSSNGFSSTSTFVIAGVPIAENAVVLEAGLDFALTPEANLGLIYAGQFASGVSDQTFKANLSLKF</sequence>
<name>A0ACC5STI7_ENSAD</name>
<evidence type="ECO:0000313" key="1">
    <source>
        <dbReference type="EMBL" id="MBP1872206.1"/>
    </source>
</evidence>
<gene>
    <name evidence="1" type="ORF">J2Z19_001918</name>
</gene>